<dbReference type="EMBL" id="JARXHW010000032">
    <property type="protein sequence ID" value="MDQ8208510.1"/>
    <property type="molecule type" value="Genomic_DNA"/>
</dbReference>
<keyword evidence="3" id="KW-1185">Reference proteome</keyword>
<gene>
    <name evidence="2" type="ORF">QEH52_13380</name>
</gene>
<evidence type="ECO:0000313" key="3">
    <source>
        <dbReference type="Proteomes" id="UP001225316"/>
    </source>
</evidence>
<evidence type="ECO:0008006" key="4">
    <source>
        <dbReference type="Google" id="ProtNLM"/>
    </source>
</evidence>
<protein>
    <recommendedName>
        <fullName evidence="4">DUF3224 domain-containing protein</fullName>
    </recommendedName>
</protein>
<dbReference type="RefSeq" id="WP_308951116.1">
    <property type="nucleotide sequence ID" value="NZ_JARXHW010000032.1"/>
</dbReference>
<keyword evidence="1" id="KW-0732">Signal</keyword>
<evidence type="ECO:0000256" key="1">
    <source>
        <dbReference type="SAM" id="SignalP"/>
    </source>
</evidence>
<accession>A0ABU1AWJ7</accession>
<organism evidence="2 3">
    <name type="scientific">Thalassobacterium maritimum</name>
    <dbReference type="NCBI Taxonomy" id="3041265"/>
    <lineage>
        <taxon>Bacteria</taxon>
        <taxon>Pseudomonadati</taxon>
        <taxon>Verrucomicrobiota</taxon>
        <taxon>Opitutia</taxon>
        <taxon>Puniceicoccales</taxon>
        <taxon>Coraliomargaritaceae</taxon>
        <taxon>Thalassobacterium</taxon>
    </lineage>
</organism>
<sequence length="167" mass="17720">MQKILIACLAAAPLFVSAEPLLISAKVLDRADNGAAIRGLYVYPSVLLDSGESASMHIGPKLQFPVGEQRVDLGEGVSKMETIYETVPVGFSFTLSYILKDGIISYTGKGTSKMSLGIDGQTSETASRDILFYGKTELGGLVEAQLTGPDGNVEDFVFHFGPAPDAE</sequence>
<name>A0ABU1AWJ7_9BACT</name>
<reference evidence="2 3" key="1">
    <citation type="submission" date="2023-04" db="EMBL/GenBank/DDBJ databases">
        <title>A novel bacteria isolated from coastal sediment.</title>
        <authorList>
            <person name="Liu X.-J."/>
            <person name="Du Z.-J."/>
        </authorList>
    </citation>
    <scope>NUCLEOTIDE SEQUENCE [LARGE SCALE GENOMIC DNA]</scope>
    <source>
        <strain evidence="2 3">SDUM461003</strain>
    </source>
</reference>
<evidence type="ECO:0000313" key="2">
    <source>
        <dbReference type="EMBL" id="MDQ8208510.1"/>
    </source>
</evidence>
<dbReference type="Proteomes" id="UP001225316">
    <property type="component" value="Unassembled WGS sequence"/>
</dbReference>
<feature type="signal peptide" evidence="1">
    <location>
        <begin position="1"/>
        <end position="18"/>
    </location>
</feature>
<feature type="chain" id="PRO_5047454149" description="DUF3224 domain-containing protein" evidence="1">
    <location>
        <begin position="19"/>
        <end position="167"/>
    </location>
</feature>
<proteinExistence type="predicted"/>
<comment type="caution">
    <text evidence="2">The sequence shown here is derived from an EMBL/GenBank/DDBJ whole genome shotgun (WGS) entry which is preliminary data.</text>
</comment>